<comment type="similarity">
    <text evidence="5">Belongs to the creatininase superfamily.</text>
</comment>
<organism evidence="6 7">
    <name type="scientific">Aureimonas populi</name>
    <dbReference type="NCBI Taxonomy" id="1701758"/>
    <lineage>
        <taxon>Bacteria</taxon>
        <taxon>Pseudomonadati</taxon>
        <taxon>Pseudomonadota</taxon>
        <taxon>Alphaproteobacteria</taxon>
        <taxon>Hyphomicrobiales</taxon>
        <taxon>Aurantimonadaceae</taxon>
        <taxon>Aureimonas</taxon>
    </lineage>
</organism>
<protein>
    <submittedName>
        <fullName evidence="6">Creatininase family protein</fullName>
    </submittedName>
</protein>
<evidence type="ECO:0000256" key="3">
    <source>
        <dbReference type="ARBA" id="ARBA00022801"/>
    </source>
</evidence>
<comment type="cofactor">
    <cofactor evidence="1">
        <name>Zn(2+)</name>
        <dbReference type="ChEBI" id="CHEBI:29105"/>
    </cofactor>
</comment>
<keyword evidence="2" id="KW-0479">Metal-binding</keyword>
<dbReference type="InterPro" id="IPR024087">
    <property type="entry name" value="Creatininase-like_sf"/>
</dbReference>
<dbReference type="InterPro" id="IPR003785">
    <property type="entry name" value="Creatininase/forma_Hydrolase"/>
</dbReference>
<sequence>MPDTATLTEKLKIAELTSEESRQYLNGEAVILLPMGSLEDQGTHAPMGDYLAAEAVALDIARKARAEGVPTFVAPVIPFGGEDYFGSSHGGIAIGQATLVAVLDDMFRCLSRHGLTKLLVINGHGGNVSAINEVTQKWRRDTGMFVASMYLWQISYELLKDILGPEKAAKSSGHGGDPLTSVGLHYYPGLFRPDLRKAPPAGQMAMGLECAGYAAVKYAGAKLQAPLEAIEASPDGVWGGDPVHSSAETGKALVARLSDIGAGFIRDHVAKGFPA</sequence>
<dbReference type="PANTHER" id="PTHR35005">
    <property type="entry name" value="3-DEHYDRO-SCYLLO-INOSOSE HYDROLASE"/>
    <property type="match status" value="1"/>
</dbReference>
<dbReference type="EMBL" id="JBHUIJ010000015">
    <property type="protein sequence ID" value="MFD2238257.1"/>
    <property type="molecule type" value="Genomic_DNA"/>
</dbReference>
<gene>
    <name evidence="6" type="ORF">ACFSKQ_12425</name>
</gene>
<evidence type="ECO:0000313" key="6">
    <source>
        <dbReference type="EMBL" id="MFD2238257.1"/>
    </source>
</evidence>
<evidence type="ECO:0000256" key="5">
    <source>
        <dbReference type="ARBA" id="ARBA00024029"/>
    </source>
</evidence>
<dbReference type="Proteomes" id="UP001597371">
    <property type="component" value="Unassembled WGS sequence"/>
</dbReference>
<dbReference type="Gene3D" id="3.40.50.10310">
    <property type="entry name" value="Creatininase"/>
    <property type="match status" value="1"/>
</dbReference>
<evidence type="ECO:0000256" key="4">
    <source>
        <dbReference type="ARBA" id="ARBA00022833"/>
    </source>
</evidence>
<name>A0ABW5CN89_9HYPH</name>
<dbReference type="SUPFAM" id="SSF102215">
    <property type="entry name" value="Creatininase"/>
    <property type="match status" value="1"/>
</dbReference>
<evidence type="ECO:0000256" key="2">
    <source>
        <dbReference type="ARBA" id="ARBA00022723"/>
    </source>
</evidence>
<dbReference type="Pfam" id="PF02633">
    <property type="entry name" value="Creatininase"/>
    <property type="match status" value="1"/>
</dbReference>
<reference evidence="7" key="1">
    <citation type="journal article" date="2019" name="Int. J. Syst. Evol. Microbiol.">
        <title>The Global Catalogue of Microorganisms (GCM) 10K type strain sequencing project: providing services to taxonomists for standard genome sequencing and annotation.</title>
        <authorList>
            <consortium name="The Broad Institute Genomics Platform"/>
            <consortium name="The Broad Institute Genome Sequencing Center for Infectious Disease"/>
            <person name="Wu L."/>
            <person name="Ma J."/>
        </authorList>
    </citation>
    <scope>NUCLEOTIDE SEQUENCE [LARGE SCALE GENOMIC DNA]</scope>
    <source>
        <strain evidence="7">ZS-35-S2</strain>
    </source>
</reference>
<keyword evidence="4" id="KW-0862">Zinc</keyword>
<proteinExistence type="inferred from homology"/>
<accession>A0ABW5CN89</accession>
<evidence type="ECO:0000256" key="1">
    <source>
        <dbReference type="ARBA" id="ARBA00001947"/>
    </source>
</evidence>
<evidence type="ECO:0000313" key="7">
    <source>
        <dbReference type="Proteomes" id="UP001597371"/>
    </source>
</evidence>
<dbReference type="PANTHER" id="PTHR35005:SF1">
    <property type="entry name" value="2-AMINO-5-FORMYLAMINO-6-RIBOSYLAMINOPYRIMIDIN-4(3H)-ONE 5'-MONOPHOSPHATE DEFORMYLASE"/>
    <property type="match status" value="1"/>
</dbReference>
<keyword evidence="7" id="KW-1185">Reference proteome</keyword>
<keyword evidence="3" id="KW-0378">Hydrolase</keyword>
<dbReference type="RefSeq" id="WP_209738865.1">
    <property type="nucleotide sequence ID" value="NZ_CP072611.1"/>
</dbReference>
<comment type="caution">
    <text evidence="6">The sequence shown here is derived from an EMBL/GenBank/DDBJ whole genome shotgun (WGS) entry which is preliminary data.</text>
</comment>